<evidence type="ECO:0000313" key="4">
    <source>
        <dbReference type="EMBL" id="CDS22806.1"/>
    </source>
</evidence>
<evidence type="ECO:0000313" key="6">
    <source>
        <dbReference type="WBParaSite" id="EgrG_001198900"/>
    </source>
</evidence>
<dbReference type="GO" id="GO:0043161">
    <property type="term" value="P:proteasome-mediated ubiquitin-dependent protein catabolic process"/>
    <property type="evidence" value="ECO:0007669"/>
    <property type="project" value="TreeGrafter"/>
</dbReference>
<dbReference type="AlphaFoldDB" id="A0A068WYS5"/>
<accession>A0A068WYS5</accession>
<feature type="repeat" description="NHL" evidence="3">
    <location>
        <begin position="505"/>
        <end position="545"/>
    </location>
</feature>
<keyword evidence="1" id="KW-0677">Repeat</keyword>
<dbReference type="InterPro" id="IPR001258">
    <property type="entry name" value="NHL_repeat"/>
</dbReference>
<dbReference type="Gene3D" id="2.120.10.30">
    <property type="entry name" value="TolB, C-terminal domain"/>
    <property type="match status" value="2"/>
</dbReference>
<dbReference type="WBParaSite" id="EgrG_001198900">
    <property type="protein sequence ID" value="EgrG_001198900"/>
    <property type="gene ID" value="EgrG_001198900"/>
</dbReference>
<feature type="repeat" description="NHL" evidence="3">
    <location>
        <begin position="457"/>
        <end position="498"/>
    </location>
</feature>
<dbReference type="PROSITE" id="PS50194">
    <property type="entry name" value="FILAMIN_REPEAT"/>
    <property type="match status" value="1"/>
</dbReference>
<dbReference type="PANTHER" id="PTHR24104:SF57">
    <property type="entry name" value="BEE-MILK PROTEIN"/>
    <property type="match status" value="1"/>
</dbReference>
<dbReference type="InterPro" id="IPR014756">
    <property type="entry name" value="Ig_E-set"/>
</dbReference>
<dbReference type="GO" id="GO:0000209">
    <property type="term" value="P:protein polyubiquitination"/>
    <property type="evidence" value="ECO:0007669"/>
    <property type="project" value="TreeGrafter"/>
</dbReference>
<protein>
    <submittedName>
        <fullName evidence="4 6">Tripartite motif containing protein 3</fullName>
    </submittedName>
</protein>
<gene>
    <name evidence="4" type="ORF">EgrG_001198900</name>
</gene>
<evidence type="ECO:0000256" key="2">
    <source>
        <dbReference type="PROSITE-ProRule" id="PRU00087"/>
    </source>
</evidence>
<dbReference type="Proteomes" id="UP000492820">
    <property type="component" value="Unassembled WGS sequence"/>
</dbReference>
<evidence type="ECO:0000256" key="1">
    <source>
        <dbReference type="ARBA" id="ARBA00022737"/>
    </source>
</evidence>
<dbReference type="InterPro" id="IPR017868">
    <property type="entry name" value="Filamin/ABP280_repeat-like"/>
</dbReference>
<proteinExistence type="predicted"/>
<reference evidence="4 5" key="1">
    <citation type="journal article" date="2013" name="Nature">
        <title>The genomes of four tapeworm species reveal adaptations to parasitism.</title>
        <authorList>
            <person name="Tsai I.J."/>
            <person name="Zarowiecki M."/>
            <person name="Holroyd N."/>
            <person name="Garciarrubio A."/>
            <person name="Sanchez-Flores A."/>
            <person name="Brooks K.L."/>
            <person name="Tracey A."/>
            <person name="Bobes R.J."/>
            <person name="Fragoso G."/>
            <person name="Sciutto E."/>
            <person name="Aslett M."/>
            <person name="Beasley H."/>
            <person name="Bennett H.M."/>
            <person name="Cai J."/>
            <person name="Camicia F."/>
            <person name="Clark R."/>
            <person name="Cucher M."/>
            <person name="De Silva N."/>
            <person name="Day T.A."/>
            <person name="Deplazes P."/>
            <person name="Estrada K."/>
            <person name="Fernandez C."/>
            <person name="Holland P.W."/>
            <person name="Hou J."/>
            <person name="Hu S."/>
            <person name="Huckvale T."/>
            <person name="Hung S.S."/>
            <person name="Kamenetzky L."/>
            <person name="Keane J.A."/>
            <person name="Kiss F."/>
            <person name="Koziol U."/>
            <person name="Lambert O."/>
            <person name="Liu K."/>
            <person name="Luo X."/>
            <person name="Luo Y."/>
            <person name="Macchiaroli N."/>
            <person name="Nichol S."/>
            <person name="Paps J."/>
            <person name="Parkinson J."/>
            <person name="Pouchkina-Stantcheva N."/>
            <person name="Riddiford N."/>
            <person name="Rosenzvit M."/>
            <person name="Salinas G."/>
            <person name="Wasmuth J.D."/>
            <person name="Zamanian M."/>
            <person name="Zheng Y."/>
            <person name="Cai X."/>
            <person name="Soberon X."/>
            <person name="Olson P.D."/>
            <person name="Laclette J.P."/>
            <person name="Brehm K."/>
            <person name="Berriman M."/>
            <person name="Garciarrubio A."/>
            <person name="Bobes R.J."/>
            <person name="Fragoso G."/>
            <person name="Sanchez-Flores A."/>
            <person name="Estrada K."/>
            <person name="Cevallos M.A."/>
            <person name="Morett E."/>
            <person name="Gonzalez V."/>
            <person name="Portillo T."/>
            <person name="Ochoa-Leyva A."/>
            <person name="Jose M.V."/>
            <person name="Sciutto E."/>
            <person name="Landa A."/>
            <person name="Jimenez L."/>
            <person name="Valdes V."/>
            <person name="Carrero J.C."/>
            <person name="Larralde C."/>
            <person name="Morales-Montor J."/>
            <person name="Limon-Lason J."/>
            <person name="Soberon X."/>
            <person name="Laclette J.P."/>
        </authorList>
    </citation>
    <scope>NUCLEOTIDE SEQUENCE [LARGE SCALE GENOMIC DNA]</scope>
</reference>
<dbReference type="GO" id="GO:0008270">
    <property type="term" value="F:zinc ion binding"/>
    <property type="evidence" value="ECO:0007669"/>
    <property type="project" value="UniProtKB-KW"/>
</dbReference>
<dbReference type="Pfam" id="PF01436">
    <property type="entry name" value="NHL"/>
    <property type="match status" value="2"/>
</dbReference>
<reference evidence="4" key="2">
    <citation type="submission" date="2014-06" db="EMBL/GenBank/DDBJ databases">
        <authorList>
            <person name="Aslett M."/>
        </authorList>
    </citation>
    <scope>NUCLEOTIDE SEQUENCE</scope>
</reference>
<evidence type="ECO:0000313" key="5">
    <source>
        <dbReference type="Proteomes" id="UP000492820"/>
    </source>
</evidence>
<dbReference type="SUPFAM" id="SSF101898">
    <property type="entry name" value="NHL repeat"/>
    <property type="match status" value="1"/>
</dbReference>
<feature type="repeat" description="NHL" evidence="3">
    <location>
        <begin position="413"/>
        <end position="456"/>
    </location>
</feature>
<dbReference type="InterPro" id="IPR013783">
    <property type="entry name" value="Ig-like_fold"/>
</dbReference>
<dbReference type="EMBL" id="LK028587">
    <property type="protein sequence ID" value="CDS22806.1"/>
    <property type="molecule type" value="Genomic_DNA"/>
</dbReference>
<dbReference type="InterPro" id="IPR011042">
    <property type="entry name" value="6-blade_b-propeller_TolB-like"/>
</dbReference>
<reference evidence="6" key="3">
    <citation type="submission" date="2020-10" db="UniProtKB">
        <authorList>
            <consortium name="WormBaseParasite"/>
        </authorList>
    </citation>
    <scope>IDENTIFICATION</scope>
</reference>
<dbReference type="PANTHER" id="PTHR24104">
    <property type="entry name" value="E3 UBIQUITIN-PROTEIN LIGASE NHLRC1-RELATED"/>
    <property type="match status" value="1"/>
</dbReference>
<dbReference type="GO" id="GO:0061630">
    <property type="term" value="F:ubiquitin protein ligase activity"/>
    <property type="evidence" value="ECO:0007669"/>
    <property type="project" value="TreeGrafter"/>
</dbReference>
<dbReference type="PROSITE" id="PS51125">
    <property type="entry name" value="NHL"/>
    <property type="match status" value="4"/>
</dbReference>
<dbReference type="InterPro" id="IPR050952">
    <property type="entry name" value="TRIM-NHL_E3_ligases"/>
</dbReference>
<dbReference type="InterPro" id="IPR057750">
    <property type="entry name" value="TRIM2/3_C"/>
</dbReference>
<sequence>MYKCTMGFEGDGAAVKENVQSALEHAALQMLSHLRNRCEELDDALVMLDSAKKEMEGQINQCFQTILRTLEERRLALFSDLESSLLKRRHVIEELMKNMEERSQKLTVTTELIKQYYIHEKGFFNGVKGGKFEETNHEDGRRNAEEQLRSLLANPVPIHPSTSDILSYFPINLDKLLSLIKNFGAIGMTSVDSDQTSIVETGSEGSHVMRCVVNEVYFQKVRAVDSQGRDVGVVNPKEFSVSLTHRPVHMNEVSVIEPESKSLSPPLDNSVLIRLKLSNPGFYELNVKVLGEHIRNSPYRVHCLPKMGPLAKEWKAVFNELSEHAELRRGPLQYIKRSSSELHLPTLPPPPQALADALSWNKNGMIFAIGARGRGVSEFACPQGAMFTRDNKLVIVDSNNANVQVFTSSGAFLRRFGEFGSEAGQMVRPTSVAETINSNYLISDFDLHCIHVFQPSGSYMSRFGQRNLAGPYDVAVDSRGKIFVVDLKACTVCYFKPTGRFLGHFGARGAADNQFTGPTGIAIDSTDQVYVVDSPVHSIKVFDNDGEFLFKFGVNGYEPGCLHLPSRLVFYPHDLLLISDTGNNRVQVFDKEGQYLWMFTSSLDALNDPRDIAILPNDGLIAIVDTGNYCIKAFNLQNRQANNAVTLKECNDATLTQKPIEQNILIEKSP</sequence>
<feature type="repeat" description="NHL" evidence="3">
    <location>
        <begin position="549"/>
        <end position="592"/>
    </location>
</feature>
<evidence type="ECO:0000256" key="3">
    <source>
        <dbReference type="PROSITE-ProRule" id="PRU00504"/>
    </source>
</evidence>
<dbReference type="OrthoDB" id="27136at2759"/>
<dbReference type="CDD" id="cd14960">
    <property type="entry name" value="NHL_TRIM2_like"/>
    <property type="match status" value="1"/>
</dbReference>
<name>A0A068WYS5_ECHGR</name>
<feature type="repeat" description="Filamin" evidence="2">
    <location>
        <begin position="268"/>
        <end position="303"/>
    </location>
</feature>
<organism evidence="4">
    <name type="scientific">Echinococcus granulosus</name>
    <name type="common">Hydatid tapeworm</name>
    <dbReference type="NCBI Taxonomy" id="6210"/>
    <lineage>
        <taxon>Eukaryota</taxon>
        <taxon>Metazoa</taxon>
        <taxon>Spiralia</taxon>
        <taxon>Lophotrochozoa</taxon>
        <taxon>Platyhelminthes</taxon>
        <taxon>Cestoda</taxon>
        <taxon>Eucestoda</taxon>
        <taxon>Cyclophyllidea</taxon>
        <taxon>Taeniidae</taxon>
        <taxon>Echinococcus</taxon>
        <taxon>Echinococcus granulosus group</taxon>
    </lineage>
</organism>
<dbReference type="Gene3D" id="2.60.40.10">
    <property type="entry name" value="Immunoglobulins"/>
    <property type="match status" value="1"/>
</dbReference>
<dbReference type="SUPFAM" id="SSF81296">
    <property type="entry name" value="E set domains"/>
    <property type="match status" value="1"/>
</dbReference>